<name>A0A814P5T3_9BILA</name>
<dbReference type="SMART" id="SM01149">
    <property type="entry name" value="DUF1237"/>
    <property type="match status" value="1"/>
</dbReference>
<sequence length="588" mass="68892">MFSYGRCYEYYIRYIRYLLKSIRRRKIHQLLGFLCLIIGLSFIFNILPSTDFFQSSLSSKSQQTVISSKSENINNNNNNNNNNNPLSTIERSTMALEKLKELLASVMSSNDQPWIWIPTEQYPSVPYQPTSLLNQHIPKPLYNNTDLPKSVKNEVNRVCKRLTQANETGGKIWCELFKNSYTDTLATTTTILNDNTTFIITGDIDLMWLRDSSAQVHQYLTLWNDSEIQKIIEGLIRRQIQFIFSNPYGSSFRLTLRPNPPSDDSLEPIHTRKGRNLHVAMHNYELDSLCYHIRLSYSWWKQSQRINVFNHQWLTAISIIIQIMIIEQHHSQISPYRYTELDNNHQGSIVNYTGMTWSAFRPSDDQTRYGYLIPSNMMACVVLEQLIEMIKKIFPEKIQLLKQISQLREDILSGINKYGIVNHEKYGKIYAFETDGFFQNLLIDDANIPSLLSASYLGFKTSYDPLNQLIQSTRQFVLSKYNPLFFQGKYAWGIGSQHTQKNYVWPMAIIMEGLTISIDNNTIKDLDSVWQRLEISHANTFSMHESFNIDNPRDFTRRWFAWVDSLFAELILTHLEQLEDWLRYRRSI</sequence>
<gene>
    <name evidence="2" type="ORF">JXQ802_LOCUS19211</name>
</gene>
<organism evidence="2 3">
    <name type="scientific">Rotaria sordida</name>
    <dbReference type="NCBI Taxonomy" id="392033"/>
    <lineage>
        <taxon>Eukaryota</taxon>
        <taxon>Metazoa</taxon>
        <taxon>Spiralia</taxon>
        <taxon>Gnathifera</taxon>
        <taxon>Rotifera</taxon>
        <taxon>Eurotatoria</taxon>
        <taxon>Bdelloidea</taxon>
        <taxon>Philodinida</taxon>
        <taxon>Philodinidae</taxon>
        <taxon>Rotaria</taxon>
    </lineage>
</organism>
<proteinExistence type="predicted"/>
<dbReference type="Pfam" id="PF06824">
    <property type="entry name" value="Glyco_hydro_125"/>
    <property type="match status" value="1"/>
</dbReference>
<dbReference type="EMBL" id="CAJNOL010000522">
    <property type="protein sequence ID" value="CAF1101164.1"/>
    <property type="molecule type" value="Genomic_DNA"/>
</dbReference>
<feature type="transmembrane region" description="Helical" evidence="1">
    <location>
        <begin position="30"/>
        <end position="47"/>
    </location>
</feature>
<accession>A0A814P5T3</accession>
<dbReference type="Proteomes" id="UP000663870">
    <property type="component" value="Unassembled WGS sequence"/>
</dbReference>
<dbReference type="PANTHER" id="PTHR31047">
    <property type="entry name" value="MEIOTICALLY UP-REGULATED GENE 157 PROTEIN"/>
    <property type="match status" value="1"/>
</dbReference>
<dbReference type="Gene3D" id="1.50.10.10">
    <property type="match status" value="1"/>
</dbReference>
<keyword evidence="1" id="KW-1133">Transmembrane helix</keyword>
<keyword evidence="1" id="KW-0812">Transmembrane</keyword>
<reference evidence="2" key="1">
    <citation type="submission" date="2021-02" db="EMBL/GenBank/DDBJ databases">
        <authorList>
            <person name="Nowell W R."/>
        </authorList>
    </citation>
    <scope>NUCLEOTIDE SEQUENCE</scope>
</reference>
<dbReference type="SUPFAM" id="SSF48208">
    <property type="entry name" value="Six-hairpin glycosidases"/>
    <property type="match status" value="1"/>
</dbReference>
<protein>
    <submittedName>
        <fullName evidence="2">Uncharacterized protein</fullName>
    </submittedName>
</protein>
<dbReference type="InterPro" id="IPR008928">
    <property type="entry name" value="6-hairpin_glycosidase_sf"/>
</dbReference>
<dbReference type="GO" id="GO:0005975">
    <property type="term" value="P:carbohydrate metabolic process"/>
    <property type="evidence" value="ECO:0007669"/>
    <property type="project" value="InterPro"/>
</dbReference>
<keyword evidence="1" id="KW-0472">Membrane</keyword>
<dbReference type="InterPro" id="IPR012341">
    <property type="entry name" value="6hp_glycosidase-like_sf"/>
</dbReference>
<comment type="caution">
    <text evidence="2">The sequence shown here is derived from an EMBL/GenBank/DDBJ whole genome shotgun (WGS) entry which is preliminary data.</text>
</comment>
<evidence type="ECO:0000313" key="2">
    <source>
        <dbReference type="EMBL" id="CAF1101164.1"/>
    </source>
</evidence>
<evidence type="ECO:0000256" key="1">
    <source>
        <dbReference type="SAM" id="Phobius"/>
    </source>
</evidence>
<dbReference type="InterPro" id="IPR008313">
    <property type="entry name" value="GH125"/>
</dbReference>
<dbReference type="AlphaFoldDB" id="A0A814P5T3"/>
<evidence type="ECO:0000313" key="3">
    <source>
        <dbReference type="Proteomes" id="UP000663870"/>
    </source>
</evidence>
<dbReference type="PANTHER" id="PTHR31047:SF0">
    <property type="entry name" value="MEIOTICALLY UP-REGULATED GENE 157 PROTEIN"/>
    <property type="match status" value="1"/>
</dbReference>
<keyword evidence="3" id="KW-1185">Reference proteome</keyword>